<dbReference type="PROSITE" id="PS51402">
    <property type="entry name" value="CATALASE_3"/>
    <property type="match status" value="1"/>
</dbReference>
<dbReference type="InterPro" id="IPR011614">
    <property type="entry name" value="Catalase_core"/>
</dbReference>
<dbReference type="EMBL" id="JACCCU010000003">
    <property type="protein sequence ID" value="NYF91655.1"/>
    <property type="molecule type" value="Genomic_DNA"/>
</dbReference>
<accession>A0A852VNL5</accession>
<dbReference type="SMART" id="SM01060">
    <property type="entry name" value="Catalase"/>
    <property type="match status" value="1"/>
</dbReference>
<comment type="similarity">
    <text evidence="1">Belongs to the catalase family.</text>
</comment>
<dbReference type="SUPFAM" id="SSF56634">
    <property type="entry name" value="Heme-dependent catalase-like"/>
    <property type="match status" value="1"/>
</dbReference>
<gene>
    <name evidence="5" type="ORF">HDF08_003774</name>
</gene>
<dbReference type="InterPro" id="IPR018028">
    <property type="entry name" value="Catalase"/>
</dbReference>
<dbReference type="Proteomes" id="UP000564385">
    <property type="component" value="Unassembled WGS sequence"/>
</dbReference>
<evidence type="ECO:0000256" key="3">
    <source>
        <dbReference type="PIRSR" id="PIRSR000296-2"/>
    </source>
</evidence>
<dbReference type="GO" id="GO:0042542">
    <property type="term" value="P:response to hydrogen peroxide"/>
    <property type="evidence" value="ECO:0007669"/>
    <property type="project" value="TreeGrafter"/>
</dbReference>
<feature type="domain" description="Catalase core" evidence="4">
    <location>
        <begin position="1"/>
        <end position="313"/>
    </location>
</feature>
<reference evidence="5 6" key="1">
    <citation type="submission" date="2020-07" db="EMBL/GenBank/DDBJ databases">
        <title>Genomic Encyclopedia of Type Strains, Phase IV (KMG-V): Genome sequencing to study the core and pangenomes of soil and plant-associated prokaryotes.</title>
        <authorList>
            <person name="Whitman W."/>
        </authorList>
    </citation>
    <scope>NUCLEOTIDE SEQUENCE [LARGE SCALE GENOMIC DNA]</scope>
    <source>
        <strain evidence="5 6">M8UP22</strain>
    </source>
</reference>
<dbReference type="GO" id="GO:0042744">
    <property type="term" value="P:hydrogen peroxide catabolic process"/>
    <property type="evidence" value="ECO:0007669"/>
    <property type="project" value="TreeGrafter"/>
</dbReference>
<comment type="cofactor">
    <cofactor evidence="1">
        <name>heme</name>
        <dbReference type="ChEBI" id="CHEBI:30413"/>
    </cofactor>
</comment>
<feature type="binding site" description="axial binding residue" evidence="3">
    <location>
        <position position="303"/>
    </location>
    <ligand>
        <name>heme</name>
        <dbReference type="ChEBI" id="CHEBI:30413"/>
    </ligand>
    <ligandPart>
        <name>Fe</name>
        <dbReference type="ChEBI" id="CHEBI:18248"/>
    </ligandPart>
</feature>
<dbReference type="PANTHER" id="PTHR11465">
    <property type="entry name" value="CATALASE"/>
    <property type="match status" value="1"/>
</dbReference>
<dbReference type="GO" id="GO:0005737">
    <property type="term" value="C:cytoplasm"/>
    <property type="evidence" value="ECO:0007669"/>
    <property type="project" value="TreeGrafter"/>
</dbReference>
<dbReference type="CDD" id="cd08153">
    <property type="entry name" value="srpA_like"/>
    <property type="match status" value="1"/>
</dbReference>
<keyword evidence="1 3" id="KW-0349">Heme</keyword>
<organism evidence="5 6">
    <name type="scientific">Tunturiibacter lichenicola</name>
    <dbReference type="NCBI Taxonomy" id="2051959"/>
    <lineage>
        <taxon>Bacteria</taxon>
        <taxon>Pseudomonadati</taxon>
        <taxon>Acidobacteriota</taxon>
        <taxon>Terriglobia</taxon>
        <taxon>Terriglobales</taxon>
        <taxon>Acidobacteriaceae</taxon>
        <taxon>Tunturiibacter</taxon>
    </lineage>
</organism>
<protein>
    <recommendedName>
        <fullName evidence="1">Catalase-related peroxidase</fullName>
        <ecNumber evidence="1">1.11.1.-</ecNumber>
    </recommendedName>
</protein>
<evidence type="ECO:0000256" key="2">
    <source>
        <dbReference type="PIRSR" id="PIRSR000296-1"/>
    </source>
</evidence>
<dbReference type="GO" id="GO:0004096">
    <property type="term" value="F:catalase activity"/>
    <property type="evidence" value="ECO:0007669"/>
    <property type="project" value="InterPro"/>
</dbReference>
<keyword evidence="1 5" id="KW-0560">Oxidoreductase</keyword>
<evidence type="ECO:0000313" key="6">
    <source>
        <dbReference type="Proteomes" id="UP000564385"/>
    </source>
</evidence>
<comment type="caution">
    <text evidence="5">The sequence shown here is derived from an EMBL/GenBank/DDBJ whole genome shotgun (WGS) entry which is preliminary data.</text>
</comment>
<keyword evidence="1 3" id="KW-0408">Iron</keyword>
<comment type="function">
    <text evidence="1">Has an organic peroxide-dependent peroxidase activity.</text>
</comment>
<dbReference type="Gene3D" id="1.20.1280.120">
    <property type="match status" value="1"/>
</dbReference>
<dbReference type="Gene3D" id="2.40.180.10">
    <property type="entry name" value="Catalase core domain"/>
    <property type="match status" value="1"/>
</dbReference>
<evidence type="ECO:0000256" key="1">
    <source>
        <dbReference type="PIRNR" id="PIRNR000296"/>
    </source>
</evidence>
<dbReference type="Pfam" id="PF00199">
    <property type="entry name" value="Catalase"/>
    <property type="match status" value="1"/>
</dbReference>
<dbReference type="InterPro" id="IPR020835">
    <property type="entry name" value="Catalase_sf"/>
</dbReference>
<dbReference type="InterPro" id="IPR024168">
    <property type="entry name" value="Catalase_SrpA-type_pred"/>
</dbReference>
<keyword evidence="1 5" id="KW-0575">Peroxidase</keyword>
<dbReference type="PIRSF" id="PIRSF000296">
    <property type="entry name" value="SrpA"/>
    <property type="match status" value="1"/>
</dbReference>
<evidence type="ECO:0000259" key="4">
    <source>
        <dbReference type="SMART" id="SM01060"/>
    </source>
</evidence>
<keyword evidence="1 3" id="KW-0479">Metal-binding</keyword>
<dbReference type="GO" id="GO:0020037">
    <property type="term" value="F:heme binding"/>
    <property type="evidence" value="ECO:0007669"/>
    <property type="project" value="InterPro"/>
</dbReference>
<proteinExistence type="inferred from homology"/>
<dbReference type="EC" id="1.11.1.-" evidence="1"/>
<evidence type="ECO:0000313" key="5">
    <source>
        <dbReference type="EMBL" id="NYF91655.1"/>
    </source>
</evidence>
<dbReference type="AlphaFoldDB" id="A0A852VNL5"/>
<sequence length="313" mass="34023">MPLPTDEKLIALSEQLLQQFDAIFGLNPGFRPAHAKGTMLTGTFTPSSEAATLTKAPHILRQSMPVTVRFSDSTGIPLVPDNDPNANPRGFAIRFNLAEHVHTDIVSHSTDGFPTRTGAEFLELLKALATSDPKNLAGSSLEAFLGSHPKALAFVQAPKPAPSSFARESYFGVTAMKFTNKDGVSRFGRYRIVPEAGNDHLDDAAAAAKDANYLMDEIAERVARGPIKFKILVQLANDGDVVDDATNHWPDDRKVLELGTFALTALVADNAQEQKQIIFDPIPRVEGIEPSDDPLLELRAAIYLLSGRRRRAA</sequence>
<name>A0A852VNL5_9BACT</name>
<dbReference type="PANTHER" id="PTHR11465:SF62">
    <property type="entry name" value="CATALASE T"/>
    <property type="match status" value="1"/>
</dbReference>
<dbReference type="GO" id="GO:0046872">
    <property type="term" value="F:metal ion binding"/>
    <property type="evidence" value="ECO:0007669"/>
    <property type="project" value="UniProtKB-KW"/>
</dbReference>
<feature type="active site" evidence="2">
    <location>
        <position position="34"/>
    </location>
</feature>